<protein>
    <submittedName>
        <fullName evidence="1">Uncharacterized protein</fullName>
    </submittedName>
</protein>
<sequence>MRKKLTLTIEPEVYDMIKELPRKVSISEFVSFALKAMYKDLKSGRGMTDEQLEEWMESTPEMRDFRERLTEHWGPTIYKIDDAINGIKEKVIPGKKKRKKEK</sequence>
<accession>A0A2U3QKW8</accession>
<keyword evidence="2" id="KW-1185">Reference proteome</keyword>
<evidence type="ECO:0000313" key="2">
    <source>
        <dbReference type="Proteomes" id="UP000245125"/>
    </source>
</evidence>
<dbReference type="EMBL" id="OUUY01000137">
    <property type="protein sequence ID" value="SPQ02027.1"/>
    <property type="molecule type" value="Genomic_DNA"/>
</dbReference>
<evidence type="ECO:0000313" key="1">
    <source>
        <dbReference type="EMBL" id="SPQ02027.1"/>
    </source>
</evidence>
<name>A0A2U3QKW8_9BACT</name>
<reference evidence="2" key="1">
    <citation type="submission" date="2018-03" db="EMBL/GenBank/DDBJ databases">
        <authorList>
            <person name="Zecchin S."/>
        </authorList>
    </citation>
    <scope>NUCLEOTIDE SEQUENCE [LARGE SCALE GENOMIC DNA]</scope>
</reference>
<gene>
    <name evidence="1" type="ORF">NBG4_860012</name>
</gene>
<dbReference type="OrthoDB" id="573771at2"/>
<dbReference type="Proteomes" id="UP000245125">
    <property type="component" value="Unassembled WGS sequence"/>
</dbReference>
<dbReference type="AlphaFoldDB" id="A0A2U3QKW8"/>
<organism evidence="1 2">
    <name type="scientific">Candidatus Sulfobium mesophilum</name>
    <dbReference type="NCBI Taxonomy" id="2016548"/>
    <lineage>
        <taxon>Bacteria</taxon>
        <taxon>Pseudomonadati</taxon>
        <taxon>Nitrospirota</taxon>
        <taxon>Nitrospiria</taxon>
        <taxon>Nitrospirales</taxon>
        <taxon>Nitrospiraceae</taxon>
        <taxon>Candidatus Sulfobium</taxon>
    </lineage>
</organism>
<proteinExistence type="predicted"/>